<gene>
    <name evidence="10" type="ORF">HMPREF9695_02853</name>
</gene>
<proteinExistence type="inferred from homology"/>
<feature type="transmembrane region" description="Helical" evidence="9">
    <location>
        <begin position="94"/>
        <end position="113"/>
    </location>
</feature>
<dbReference type="Proteomes" id="UP000001096">
    <property type="component" value="Unassembled WGS sequence"/>
</dbReference>
<dbReference type="EMBL" id="AGWX01000004">
    <property type="protein sequence ID" value="EKS36435.1"/>
    <property type="molecule type" value="Genomic_DNA"/>
</dbReference>
<evidence type="ECO:0000313" key="11">
    <source>
        <dbReference type="Proteomes" id="UP000001096"/>
    </source>
</evidence>
<keyword evidence="4" id="KW-1003">Cell membrane</keyword>
<sequence length="727" mass="78503">MGETAPGRRCRDRGVGHILTGGALEAINADIMTVRTPLAGRRRTLSRPRHTSSPLSRNVFGRAPLTCGQMRRLRQGNMILNIADRIVRPDVTPAPRGPGVSSAIIAALIITGLYVGREIFVPIALAILLSFVLTPLVERLESWRVPRSAAVPIVVVAAFLAIFALGSVIASQLTQLAEGLPGYQQTMQRKISSLRSVTSVGPLERAAGVLQDLGKELNRPEADSVETPRPVPQPDQTKPIPVEVRTPPPTALENIASLISPLLHPLATVGVVVIFVVFILFQREDLRNRLIKLAGANDLQAATSAISDATGRLSRLFLSQLGLNTVFGIVIGLGLSIIGVPSAILWGILAGIMRFVPYIGAFVAAFFPLTLAIAVDPGWSMLVWTVGLIIITDVLVGHVIEPMLFGRSSGLSPFAVVVSATFWTALWGPIGLVLATPMTVCLVVLGHHVESLKFFDILLGDRPALSPPEIFYQRMLANDPGEAVEKAEEYLKERTLSEYYEEVALKGLKLAQKDLKRDRLPVARLTEIRDSVIELIDDLADERDDAREGNTVDAEAEAAIEASVPMPELPFVIREGLPAAWQAEHPVLCVAERTDLDEAAARILTQILSKHGLGARVAKKEDISSSGIFRLDGEGVALVCISALDDGSPSYTRHVVRKLRRKMPEAKILVCYWMAENSAITKDTVQADAIATSLSTAAKYCLDLAQPRSKTDEEGAAPRDVGLRVAG</sequence>
<dbReference type="PANTHER" id="PTHR21716">
    <property type="entry name" value="TRANSMEMBRANE PROTEIN"/>
    <property type="match status" value="1"/>
</dbReference>
<evidence type="ECO:0000256" key="3">
    <source>
        <dbReference type="ARBA" id="ARBA00022448"/>
    </source>
</evidence>
<evidence type="ECO:0000256" key="5">
    <source>
        <dbReference type="ARBA" id="ARBA00022692"/>
    </source>
</evidence>
<dbReference type="Pfam" id="PF01594">
    <property type="entry name" value="AI-2E_transport"/>
    <property type="match status" value="2"/>
</dbReference>
<evidence type="ECO:0000256" key="8">
    <source>
        <dbReference type="SAM" id="MobiDB-lite"/>
    </source>
</evidence>
<comment type="subcellular location">
    <subcellularLocation>
        <location evidence="1">Cell membrane</location>
        <topology evidence="1">Multi-pass membrane protein</topology>
    </subcellularLocation>
</comment>
<evidence type="ECO:0000256" key="4">
    <source>
        <dbReference type="ARBA" id="ARBA00022475"/>
    </source>
</evidence>
<dbReference type="eggNOG" id="COG0628">
    <property type="taxonomic scope" value="Bacteria"/>
</dbReference>
<keyword evidence="7 9" id="KW-0472">Membrane</keyword>
<comment type="caution">
    <text evidence="10">The sequence shown here is derived from an EMBL/GenBank/DDBJ whole genome shotgun (WGS) entry which is preliminary data.</text>
</comment>
<evidence type="ECO:0008006" key="12">
    <source>
        <dbReference type="Google" id="ProtNLM"/>
    </source>
</evidence>
<feature type="transmembrane region" description="Helical" evidence="9">
    <location>
        <begin position="119"/>
        <end position="137"/>
    </location>
</feature>
<dbReference type="PATRIC" id="fig|883078.3.peg.2949"/>
<evidence type="ECO:0000256" key="2">
    <source>
        <dbReference type="ARBA" id="ARBA00009773"/>
    </source>
</evidence>
<feature type="transmembrane region" description="Helical" evidence="9">
    <location>
        <begin position="149"/>
        <end position="170"/>
    </location>
</feature>
<feature type="transmembrane region" description="Helical" evidence="9">
    <location>
        <begin position="355"/>
        <end position="375"/>
    </location>
</feature>
<feature type="transmembrane region" description="Helical" evidence="9">
    <location>
        <begin position="420"/>
        <end position="445"/>
    </location>
</feature>
<reference evidence="10 11" key="1">
    <citation type="submission" date="2012-04" db="EMBL/GenBank/DDBJ databases">
        <title>The Genome Sequence of Afipia broomeae ATCC 49717.</title>
        <authorList>
            <consortium name="The Broad Institute Genome Sequencing Platform"/>
            <person name="Earl A."/>
            <person name="Ward D."/>
            <person name="Feldgarden M."/>
            <person name="Gevers D."/>
            <person name="Huys G."/>
            <person name="Walker B."/>
            <person name="Young S.K."/>
            <person name="Zeng Q."/>
            <person name="Gargeya S."/>
            <person name="Fitzgerald M."/>
            <person name="Haas B."/>
            <person name="Abouelleil A."/>
            <person name="Alvarado L."/>
            <person name="Arachchi H.M."/>
            <person name="Berlin A."/>
            <person name="Chapman S.B."/>
            <person name="Goldberg J."/>
            <person name="Griggs A."/>
            <person name="Gujja S."/>
            <person name="Hansen M."/>
            <person name="Howarth C."/>
            <person name="Imamovic A."/>
            <person name="Larimer J."/>
            <person name="McCowen C."/>
            <person name="Montmayeur A."/>
            <person name="Murphy C."/>
            <person name="Neiman D."/>
            <person name="Pearson M."/>
            <person name="Priest M."/>
            <person name="Roberts A."/>
            <person name="Saif S."/>
            <person name="Shea T."/>
            <person name="Sisk P."/>
            <person name="Sykes S."/>
            <person name="Wortman J."/>
            <person name="Nusbaum C."/>
            <person name="Birren B."/>
        </authorList>
    </citation>
    <scope>NUCLEOTIDE SEQUENCE [LARGE SCALE GENOMIC DNA]</scope>
    <source>
        <strain evidence="10 11">ATCC 49717</strain>
    </source>
</reference>
<organism evidence="10 11">
    <name type="scientific">Afipia broomeae ATCC 49717</name>
    <dbReference type="NCBI Taxonomy" id="883078"/>
    <lineage>
        <taxon>Bacteria</taxon>
        <taxon>Pseudomonadati</taxon>
        <taxon>Pseudomonadota</taxon>
        <taxon>Alphaproteobacteria</taxon>
        <taxon>Hyphomicrobiales</taxon>
        <taxon>Nitrobacteraceae</taxon>
        <taxon>Afipia</taxon>
    </lineage>
</organism>
<name>K8PA05_9BRAD</name>
<evidence type="ECO:0000256" key="7">
    <source>
        <dbReference type="ARBA" id="ARBA00023136"/>
    </source>
</evidence>
<dbReference type="GO" id="GO:0005886">
    <property type="term" value="C:plasma membrane"/>
    <property type="evidence" value="ECO:0007669"/>
    <property type="project" value="UniProtKB-SubCell"/>
</dbReference>
<comment type="similarity">
    <text evidence="2">Belongs to the autoinducer-2 exporter (AI-2E) (TC 2.A.86) family.</text>
</comment>
<feature type="region of interest" description="Disordered" evidence="8">
    <location>
        <begin position="219"/>
        <end position="241"/>
    </location>
</feature>
<feature type="transmembrane region" description="Helical" evidence="9">
    <location>
        <begin position="321"/>
        <end position="349"/>
    </location>
</feature>
<protein>
    <recommendedName>
        <fullName evidence="12">AI-2E family transporter</fullName>
    </recommendedName>
</protein>
<evidence type="ECO:0000256" key="9">
    <source>
        <dbReference type="SAM" id="Phobius"/>
    </source>
</evidence>
<dbReference type="PANTHER" id="PTHR21716:SF53">
    <property type="entry name" value="PERMEASE PERM-RELATED"/>
    <property type="match status" value="1"/>
</dbReference>
<dbReference type="InterPro" id="IPR002549">
    <property type="entry name" value="AI-2E-like"/>
</dbReference>
<evidence type="ECO:0000256" key="1">
    <source>
        <dbReference type="ARBA" id="ARBA00004651"/>
    </source>
</evidence>
<feature type="transmembrane region" description="Helical" evidence="9">
    <location>
        <begin position="382"/>
        <end position="400"/>
    </location>
</feature>
<keyword evidence="5 9" id="KW-0812">Transmembrane</keyword>
<keyword evidence="6 9" id="KW-1133">Transmembrane helix</keyword>
<dbReference type="AlphaFoldDB" id="K8PA05"/>
<accession>K8PA05</accession>
<evidence type="ECO:0000313" key="10">
    <source>
        <dbReference type="EMBL" id="EKS36435.1"/>
    </source>
</evidence>
<feature type="transmembrane region" description="Helical" evidence="9">
    <location>
        <begin position="262"/>
        <end position="281"/>
    </location>
</feature>
<dbReference type="HOGENOM" id="CLU_021513_0_0_5"/>
<keyword evidence="11" id="KW-1185">Reference proteome</keyword>
<evidence type="ECO:0000256" key="6">
    <source>
        <dbReference type="ARBA" id="ARBA00022989"/>
    </source>
</evidence>
<keyword evidence="3" id="KW-0813">Transport</keyword>